<dbReference type="Gene3D" id="3.40.190.10">
    <property type="entry name" value="Periplasmic binding protein-like II"/>
    <property type="match status" value="2"/>
</dbReference>
<dbReference type="GO" id="GO:0003700">
    <property type="term" value="F:DNA-binding transcription factor activity"/>
    <property type="evidence" value="ECO:0007669"/>
    <property type="project" value="InterPro"/>
</dbReference>
<dbReference type="FunFam" id="1.10.10.10:FF:000001">
    <property type="entry name" value="LysR family transcriptional regulator"/>
    <property type="match status" value="1"/>
</dbReference>
<dbReference type="PROSITE" id="PS50931">
    <property type="entry name" value="HTH_LYSR"/>
    <property type="match status" value="1"/>
</dbReference>
<reference evidence="6" key="1">
    <citation type="submission" date="2015-08" db="EMBL/GenBank/DDBJ databases">
        <authorList>
            <person name="Babu N.S."/>
            <person name="Beckwith C.J."/>
            <person name="Beseler K.G."/>
            <person name="Brison A."/>
            <person name="Carone J.V."/>
            <person name="Caskin T.P."/>
            <person name="Diamond M."/>
            <person name="Durham M.E."/>
            <person name="Foxe J.M."/>
            <person name="Go M."/>
            <person name="Henderson B.A."/>
            <person name="Jones I.B."/>
            <person name="McGettigan J.A."/>
            <person name="Micheletti S.J."/>
            <person name="Nasrallah M.E."/>
            <person name="Ortiz D."/>
            <person name="Piller C.R."/>
            <person name="Privatt S.R."/>
            <person name="Schneider S.L."/>
            <person name="Sharp S."/>
            <person name="Smith T.C."/>
            <person name="Stanton J.D."/>
            <person name="Ullery H.E."/>
            <person name="Wilson R.J."/>
            <person name="Serrano M.G."/>
            <person name="Buck G."/>
            <person name="Lee V."/>
            <person name="Wang Y."/>
            <person name="Carvalho R."/>
            <person name="Voegtly L."/>
            <person name="Shi R."/>
            <person name="Duckworth R."/>
            <person name="Johnson A."/>
            <person name="Loviza R."/>
            <person name="Walstead R."/>
            <person name="Shah Z."/>
            <person name="Kiflezghi M."/>
            <person name="Wade K."/>
            <person name="Ball S.L."/>
            <person name="Bradley K.W."/>
            <person name="Asai D.J."/>
            <person name="Bowman C.A."/>
            <person name="Russell D.A."/>
            <person name="Pope W.H."/>
            <person name="Jacobs-Sera D."/>
            <person name="Hendrix R.W."/>
            <person name="Hatfull G.F."/>
        </authorList>
    </citation>
    <scope>NUCLEOTIDE SEQUENCE</scope>
</reference>
<dbReference type="InterPro" id="IPR000847">
    <property type="entry name" value="LysR_HTH_N"/>
</dbReference>
<gene>
    <name evidence="6" type="ORF">NOCA2540026</name>
</gene>
<comment type="similarity">
    <text evidence="1">Belongs to the LysR transcriptional regulatory family.</text>
</comment>
<evidence type="ECO:0000256" key="3">
    <source>
        <dbReference type="ARBA" id="ARBA00023125"/>
    </source>
</evidence>
<sequence length="307" mass="33125">MALMNVELRHLRAFVTVARTSNFTRAAEELLVSQPALSYTIRQLEAAIGVTLFHRTTRSTALTAEGEIFLTESIAVLARFEEALGRVERLTSGELGRLRVGYLIGAAVDHVPAILRAFAARYPDVSVDLLEYDFASPNGGIDAEETDVAIVRPPLYGTSGLVKVSLLDEARYVCVPESHPFAALDRVALLDVLGEPIVAAPGDNPWRDYWTLNEHREAPPQVTYEAATFEAEMQAVAYGRGVSVVPAAAARLYSHRGVRFVLIEGITPCEVAVVRRVGAPRAAANFARLAAATVTARLASVNSPATS</sequence>
<dbReference type="SUPFAM" id="SSF46785">
    <property type="entry name" value="Winged helix' DNA-binding domain"/>
    <property type="match status" value="1"/>
</dbReference>
<evidence type="ECO:0000259" key="5">
    <source>
        <dbReference type="PROSITE" id="PS50931"/>
    </source>
</evidence>
<dbReference type="InterPro" id="IPR036388">
    <property type="entry name" value="WH-like_DNA-bd_sf"/>
</dbReference>
<accession>A0A2P2C9V9</accession>
<evidence type="ECO:0000256" key="2">
    <source>
        <dbReference type="ARBA" id="ARBA00023015"/>
    </source>
</evidence>
<dbReference type="InterPro" id="IPR005119">
    <property type="entry name" value="LysR_subst-bd"/>
</dbReference>
<name>A0A2P2C9V9_9ZZZZ</name>
<dbReference type="PRINTS" id="PR00039">
    <property type="entry name" value="HTHLYSR"/>
</dbReference>
<dbReference type="InterPro" id="IPR036390">
    <property type="entry name" value="WH_DNA-bd_sf"/>
</dbReference>
<dbReference type="PANTHER" id="PTHR30346">
    <property type="entry name" value="TRANSCRIPTIONAL DUAL REGULATOR HCAR-RELATED"/>
    <property type="match status" value="1"/>
</dbReference>
<dbReference type="PANTHER" id="PTHR30346:SF0">
    <property type="entry name" value="HCA OPERON TRANSCRIPTIONAL ACTIVATOR HCAR"/>
    <property type="match status" value="1"/>
</dbReference>
<dbReference type="CDD" id="cd08414">
    <property type="entry name" value="PBP2_LTTR_aromatics_like"/>
    <property type="match status" value="1"/>
</dbReference>
<dbReference type="GO" id="GO:0003677">
    <property type="term" value="F:DNA binding"/>
    <property type="evidence" value="ECO:0007669"/>
    <property type="project" value="UniProtKB-KW"/>
</dbReference>
<dbReference type="Pfam" id="PF03466">
    <property type="entry name" value="LysR_substrate"/>
    <property type="match status" value="1"/>
</dbReference>
<keyword evidence="4" id="KW-0804">Transcription</keyword>
<dbReference type="GO" id="GO:0032993">
    <property type="term" value="C:protein-DNA complex"/>
    <property type="evidence" value="ECO:0007669"/>
    <property type="project" value="TreeGrafter"/>
</dbReference>
<dbReference type="Gene3D" id="1.10.10.10">
    <property type="entry name" value="Winged helix-like DNA-binding domain superfamily/Winged helix DNA-binding domain"/>
    <property type="match status" value="1"/>
</dbReference>
<evidence type="ECO:0000256" key="1">
    <source>
        <dbReference type="ARBA" id="ARBA00009437"/>
    </source>
</evidence>
<evidence type="ECO:0000256" key="4">
    <source>
        <dbReference type="ARBA" id="ARBA00023163"/>
    </source>
</evidence>
<evidence type="ECO:0000313" key="6">
    <source>
        <dbReference type="EMBL" id="CUR58750.1"/>
    </source>
</evidence>
<dbReference type="EMBL" id="CZKA01000050">
    <property type="protein sequence ID" value="CUR58750.1"/>
    <property type="molecule type" value="Genomic_DNA"/>
</dbReference>
<dbReference type="Pfam" id="PF00126">
    <property type="entry name" value="HTH_1"/>
    <property type="match status" value="1"/>
</dbReference>
<dbReference type="SUPFAM" id="SSF53850">
    <property type="entry name" value="Periplasmic binding protein-like II"/>
    <property type="match status" value="1"/>
</dbReference>
<feature type="domain" description="HTH lysR-type" evidence="5">
    <location>
        <begin position="6"/>
        <end position="63"/>
    </location>
</feature>
<protein>
    <submittedName>
        <fullName evidence="6">Putative Transcriptional regulator, LysR family protein</fullName>
    </submittedName>
</protein>
<keyword evidence="2" id="KW-0805">Transcription regulation</keyword>
<organism evidence="6">
    <name type="scientific">metagenome</name>
    <dbReference type="NCBI Taxonomy" id="256318"/>
    <lineage>
        <taxon>unclassified sequences</taxon>
        <taxon>metagenomes</taxon>
    </lineage>
</organism>
<dbReference type="AlphaFoldDB" id="A0A2P2C9V9"/>
<keyword evidence="3" id="KW-0238">DNA-binding</keyword>
<proteinExistence type="inferred from homology"/>